<evidence type="ECO:0000259" key="2">
    <source>
        <dbReference type="Pfam" id="PF10110"/>
    </source>
</evidence>
<feature type="transmembrane region" description="Helical" evidence="1">
    <location>
        <begin position="167"/>
        <end position="188"/>
    </location>
</feature>
<accession>A0A934X2Z1</accession>
<reference evidence="3 4" key="1">
    <citation type="submission" date="2020-10" db="EMBL/GenBank/DDBJ databases">
        <title>Connecting structure to function with the recovery of over 1000 high-quality activated sludge metagenome-assembled genomes encoding full-length rRNA genes using long-read sequencing.</title>
        <authorList>
            <person name="Singleton C.M."/>
            <person name="Petriglieri F."/>
            <person name="Kristensen J.M."/>
            <person name="Kirkegaard R.H."/>
            <person name="Michaelsen T.Y."/>
            <person name="Andersen M.H."/>
            <person name="Karst S.M."/>
            <person name="Dueholm M.S."/>
            <person name="Nielsen P.H."/>
            <person name="Albertsen M."/>
        </authorList>
    </citation>
    <scope>NUCLEOTIDE SEQUENCE [LARGE SCALE GENOMIC DNA]</scope>
    <source>
        <strain evidence="3">AalE_18-Q3-R2-46_BAT3C.188</strain>
    </source>
</reference>
<evidence type="ECO:0000256" key="1">
    <source>
        <dbReference type="SAM" id="Phobius"/>
    </source>
</evidence>
<dbReference type="EMBL" id="JADIXZ010000001">
    <property type="protein sequence ID" value="MBK6299515.1"/>
    <property type="molecule type" value="Genomic_DNA"/>
</dbReference>
<name>A0A934X2Z1_9MICO</name>
<keyword evidence="1" id="KW-1133">Transmembrane helix</keyword>
<evidence type="ECO:0000313" key="3">
    <source>
        <dbReference type="EMBL" id="MBK6299515.1"/>
    </source>
</evidence>
<feature type="transmembrane region" description="Helical" evidence="1">
    <location>
        <begin position="200"/>
        <end position="222"/>
    </location>
</feature>
<feature type="transmembrane region" description="Helical" evidence="1">
    <location>
        <begin position="79"/>
        <end position="103"/>
    </location>
</feature>
<feature type="transmembrane region" description="Helical" evidence="1">
    <location>
        <begin position="254"/>
        <end position="275"/>
    </location>
</feature>
<dbReference type="Proteomes" id="UP000718281">
    <property type="component" value="Unassembled WGS sequence"/>
</dbReference>
<proteinExistence type="predicted"/>
<feature type="transmembrane region" description="Helical" evidence="1">
    <location>
        <begin position="123"/>
        <end position="146"/>
    </location>
</feature>
<protein>
    <submittedName>
        <fullName evidence="3">Glycerophosphoryl diester phosphodiesterase membrane domain-containing protein</fullName>
    </submittedName>
</protein>
<gene>
    <name evidence="3" type="ORF">IPF40_00190</name>
</gene>
<organism evidence="3 4">
    <name type="scientific">Candidatus Phosphoribacter hodrii</name>
    <dbReference type="NCBI Taxonomy" id="2953743"/>
    <lineage>
        <taxon>Bacteria</taxon>
        <taxon>Bacillati</taxon>
        <taxon>Actinomycetota</taxon>
        <taxon>Actinomycetes</taxon>
        <taxon>Micrococcales</taxon>
        <taxon>Dermatophilaceae</taxon>
        <taxon>Candidatus Phosphoribacter</taxon>
    </lineage>
</organism>
<sequence length="354" mass="37023">MSGFGPPPGPPEAPVHVRRASYLPPGGLGARPGASVAANRGRYALTRGAKPGIIPLAPLRLGDLLDGSVKHIRRNPGPVLGVSALTNAFSVLPVLVLVTAAFAGSWLRATRVSTIMDAWAVGAALNLVGTIYATLVLTAVLSYAAAEAALGRRRRFGEIWAAVRSRIWTVLGSQALVVLAAALPWALLVGMLSIAGQDSVWVILLVGLGFGLLAIAANAFLLPRLLYSGPAAVLEGLSLRRSIARSWSLSRGRAWSLVGVLCVVVGLAFIVYWVVELPQLGIYGLLTGFLEITGPAADSIGNFNFALANLGAAILVTPFVATSVALHYLDARIRKEGFDLALQRAATADMEARS</sequence>
<feature type="domain" description="Glycerophosphoryl diester phosphodiesterase membrane" evidence="2">
    <location>
        <begin position="210"/>
        <end position="336"/>
    </location>
</feature>
<evidence type="ECO:0000313" key="4">
    <source>
        <dbReference type="Proteomes" id="UP000718281"/>
    </source>
</evidence>
<dbReference type="Pfam" id="PF10110">
    <property type="entry name" value="GPDPase_memb"/>
    <property type="match status" value="1"/>
</dbReference>
<feature type="transmembrane region" description="Helical" evidence="1">
    <location>
        <begin position="305"/>
        <end position="329"/>
    </location>
</feature>
<dbReference type="AlphaFoldDB" id="A0A934X2Z1"/>
<keyword evidence="1" id="KW-0472">Membrane</keyword>
<dbReference type="InterPro" id="IPR018476">
    <property type="entry name" value="GlyceroP-diester-Pdiesterase_M"/>
</dbReference>
<comment type="caution">
    <text evidence="3">The sequence shown here is derived from an EMBL/GenBank/DDBJ whole genome shotgun (WGS) entry which is preliminary data.</text>
</comment>
<keyword evidence="1" id="KW-0812">Transmembrane</keyword>